<feature type="domain" description="FAD-binding PCMH-type" evidence="7">
    <location>
        <begin position="48"/>
        <end position="245"/>
    </location>
</feature>
<protein>
    <recommendedName>
        <fullName evidence="7">FAD-binding PCMH-type domain-containing protein</fullName>
    </recommendedName>
</protein>
<dbReference type="EMBL" id="BNCP01000024">
    <property type="protein sequence ID" value="GIL82606.1"/>
    <property type="molecule type" value="Genomic_DNA"/>
</dbReference>
<name>A0A8J4FNN3_9CHLO</name>
<evidence type="ECO:0000313" key="9">
    <source>
        <dbReference type="Proteomes" id="UP000747110"/>
    </source>
</evidence>
<sequence>MMTCIPNDVITKVCAEIYAETGNLAHVVDATWNVPTWNNLLNTSTIVIQGRPSCYFHPRGSDEVVAACRVAALHGLKISARGSGHHYGGASLVDGSLLLDLSALRSVQVDPTTRTARVGPAATARQLRSALAPHGLHFPLPHLSDVGLSGYLLGGGNGWGVRHWGAAADNIEEIEVVLLTGTGPVGDGEGGKGSGAVGDAVMDTGSLCRLVRVRADTHAELFWGLRGGGSFLGVATEFLLNLSPVPPRLPLITAKYPLGVLSQVTKFFGQFHSSIPSCVEASLALTGAATTSTADGCDAGGNSSGDGDSECSTRLANYGGGSSGEASKNAVPTNGHASPVEDRVSIGSARAVVLLSCHAFAEPGSDEVEVPYAKLRALLPEARLSLQEGTVPYEEALSVLDASWNWPGLCMYGHGIFVPVSSLGSSDGDNDGAAASGMVTALAAAAASLTSPRSILLVCPSAPSRPGCAATQAIAPAAAAAACRASDSSTAEDSKVVPGSLGFRDTLFLGMYAMWTRSQAGPDADGDAAHVAWVRSCAASLEPYTVGLYVNEVMHDEPGQVRSSYEELSYMRLQALKQKFDPSGLLRAL</sequence>
<dbReference type="InterPro" id="IPR050416">
    <property type="entry name" value="FAD-linked_Oxidoreductase"/>
</dbReference>
<dbReference type="AlphaFoldDB" id="A0A8J4FNN3"/>
<dbReference type="InterPro" id="IPR006094">
    <property type="entry name" value="Oxid_FAD_bind_N"/>
</dbReference>
<reference evidence="8" key="1">
    <citation type="journal article" date="2021" name="Proc. Natl. Acad. Sci. U.S.A.">
        <title>Three genomes in the algal genus Volvox reveal the fate of a haploid sex-determining region after a transition to homothallism.</title>
        <authorList>
            <person name="Yamamoto K."/>
            <person name="Hamaji T."/>
            <person name="Kawai-Toyooka H."/>
            <person name="Matsuzaki R."/>
            <person name="Takahashi F."/>
            <person name="Nishimura Y."/>
            <person name="Kawachi M."/>
            <person name="Noguchi H."/>
            <person name="Minakuchi Y."/>
            <person name="Umen J.G."/>
            <person name="Toyoda A."/>
            <person name="Nozaki H."/>
        </authorList>
    </citation>
    <scope>NUCLEOTIDE SEQUENCE</scope>
    <source>
        <strain evidence="8">NIES-3786</strain>
    </source>
</reference>
<comment type="cofactor">
    <cofactor evidence="1">
        <name>FAD</name>
        <dbReference type="ChEBI" id="CHEBI:57692"/>
    </cofactor>
</comment>
<feature type="compositionally biased region" description="Polar residues" evidence="6">
    <location>
        <begin position="324"/>
        <end position="336"/>
    </location>
</feature>
<dbReference type="InterPro" id="IPR016169">
    <property type="entry name" value="FAD-bd_PCMH_sub2"/>
</dbReference>
<dbReference type="Pfam" id="PF01565">
    <property type="entry name" value="FAD_binding_4"/>
    <property type="match status" value="1"/>
</dbReference>
<evidence type="ECO:0000256" key="6">
    <source>
        <dbReference type="SAM" id="MobiDB-lite"/>
    </source>
</evidence>
<evidence type="ECO:0000313" key="8">
    <source>
        <dbReference type="EMBL" id="GIL82606.1"/>
    </source>
</evidence>
<evidence type="ECO:0000256" key="3">
    <source>
        <dbReference type="ARBA" id="ARBA00022630"/>
    </source>
</evidence>
<comment type="similarity">
    <text evidence="2">Belongs to the oxygen-dependent FAD-linked oxidoreductase family.</text>
</comment>
<keyword evidence="4" id="KW-0274">FAD</keyword>
<dbReference type="InterPro" id="IPR036318">
    <property type="entry name" value="FAD-bd_PCMH-like_sf"/>
</dbReference>
<keyword evidence="5" id="KW-0560">Oxidoreductase</keyword>
<dbReference type="GO" id="GO:0016491">
    <property type="term" value="F:oxidoreductase activity"/>
    <property type="evidence" value="ECO:0007669"/>
    <property type="project" value="UniProtKB-KW"/>
</dbReference>
<keyword evidence="3" id="KW-0285">Flavoprotein</keyword>
<gene>
    <name evidence="8" type="ORF">Vretifemale_11474</name>
</gene>
<dbReference type="InterPro" id="IPR016167">
    <property type="entry name" value="FAD-bd_PCMH_sub1"/>
</dbReference>
<proteinExistence type="inferred from homology"/>
<evidence type="ECO:0000259" key="7">
    <source>
        <dbReference type="PROSITE" id="PS51387"/>
    </source>
</evidence>
<organism evidence="8 9">
    <name type="scientific">Volvox reticuliferus</name>
    <dbReference type="NCBI Taxonomy" id="1737510"/>
    <lineage>
        <taxon>Eukaryota</taxon>
        <taxon>Viridiplantae</taxon>
        <taxon>Chlorophyta</taxon>
        <taxon>core chlorophytes</taxon>
        <taxon>Chlorophyceae</taxon>
        <taxon>CS clade</taxon>
        <taxon>Chlamydomonadales</taxon>
        <taxon>Volvocaceae</taxon>
        <taxon>Volvox</taxon>
    </lineage>
</organism>
<evidence type="ECO:0000256" key="2">
    <source>
        <dbReference type="ARBA" id="ARBA00005466"/>
    </source>
</evidence>
<accession>A0A8J4FNN3</accession>
<dbReference type="Gene3D" id="3.30.43.10">
    <property type="entry name" value="Uridine Diphospho-n-acetylenolpyruvylglucosamine Reductase, domain 2"/>
    <property type="match status" value="1"/>
</dbReference>
<dbReference type="Proteomes" id="UP000747110">
    <property type="component" value="Unassembled WGS sequence"/>
</dbReference>
<keyword evidence="9" id="KW-1185">Reference proteome</keyword>
<dbReference type="OrthoDB" id="407275at2759"/>
<dbReference type="InterPro" id="IPR016166">
    <property type="entry name" value="FAD-bd_PCMH"/>
</dbReference>
<evidence type="ECO:0000256" key="1">
    <source>
        <dbReference type="ARBA" id="ARBA00001974"/>
    </source>
</evidence>
<feature type="region of interest" description="Disordered" evidence="6">
    <location>
        <begin position="294"/>
        <end position="339"/>
    </location>
</feature>
<dbReference type="PROSITE" id="PS51387">
    <property type="entry name" value="FAD_PCMH"/>
    <property type="match status" value="1"/>
</dbReference>
<dbReference type="Gene3D" id="3.30.465.10">
    <property type="match status" value="3"/>
</dbReference>
<evidence type="ECO:0000256" key="4">
    <source>
        <dbReference type="ARBA" id="ARBA00022827"/>
    </source>
</evidence>
<dbReference type="SUPFAM" id="SSF56176">
    <property type="entry name" value="FAD-binding/transporter-associated domain-like"/>
    <property type="match status" value="1"/>
</dbReference>
<dbReference type="PANTHER" id="PTHR42973">
    <property type="entry name" value="BINDING OXIDOREDUCTASE, PUTATIVE (AFU_ORTHOLOGUE AFUA_1G17690)-RELATED"/>
    <property type="match status" value="1"/>
</dbReference>
<dbReference type="Gene3D" id="3.40.462.20">
    <property type="match status" value="2"/>
</dbReference>
<evidence type="ECO:0000256" key="5">
    <source>
        <dbReference type="ARBA" id="ARBA00023002"/>
    </source>
</evidence>
<comment type="caution">
    <text evidence="8">The sequence shown here is derived from an EMBL/GenBank/DDBJ whole genome shotgun (WGS) entry which is preliminary data.</text>
</comment>
<dbReference type="GO" id="GO:0071949">
    <property type="term" value="F:FAD binding"/>
    <property type="evidence" value="ECO:0007669"/>
    <property type="project" value="InterPro"/>
</dbReference>
<dbReference type="PANTHER" id="PTHR42973:SF39">
    <property type="entry name" value="FAD-BINDING PCMH-TYPE DOMAIN-CONTAINING PROTEIN"/>
    <property type="match status" value="1"/>
</dbReference>